<dbReference type="Pfam" id="PF20256">
    <property type="entry name" value="MoCoBD_2"/>
    <property type="match status" value="1"/>
</dbReference>
<dbReference type="SUPFAM" id="SSF56003">
    <property type="entry name" value="Molybdenum cofactor-binding domain"/>
    <property type="match status" value="2"/>
</dbReference>
<dbReference type="InterPro" id="IPR046867">
    <property type="entry name" value="AldOxase/xan_DH_MoCoBD2"/>
</dbReference>
<dbReference type="InterPro" id="IPR037165">
    <property type="entry name" value="AldOxase/xan_DH_Mopterin-bd_sf"/>
</dbReference>
<organism evidence="2 3">
    <name type="scientific">Psychroserpens burtonensis</name>
    <dbReference type="NCBI Taxonomy" id="49278"/>
    <lineage>
        <taxon>Bacteria</taxon>
        <taxon>Pseudomonadati</taxon>
        <taxon>Bacteroidota</taxon>
        <taxon>Flavobacteriia</taxon>
        <taxon>Flavobacteriales</taxon>
        <taxon>Flavobacteriaceae</taxon>
        <taxon>Psychroserpens</taxon>
    </lineage>
</organism>
<dbReference type="PROSITE" id="PS51318">
    <property type="entry name" value="TAT"/>
    <property type="match status" value="1"/>
</dbReference>
<dbReference type="Gene3D" id="3.30.365.10">
    <property type="entry name" value="Aldehyde oxidase/xanthine dehydrogenase, molybdopterin binding domain"/>
    <property type="match status" value="4"/>
</dbReference>
<dbReference type="SMART" id="SM01008">
    <property type="entry name" value="Ald_Xan_dh_C"/>
    <property type="match status" value="1"/>
</dbReference>
<dbReference type="RefSeq" id="WP_147231125.1">
    <property type="nucleotide sequence ID" value="NZ_VOSB01000004.1"/>
</dbReference>
<dbReference type="PANTHER" id="PTHR47495">
    <property type="entry name" value="ALDEHYDE DEHYDROGENASE"/>
    <property type="match status" value="1"/>
</dbReference>
<dbReference type="PROSITE" id="PS51257">
    <property type="entry name" value="PROKAR_LIPOPROTEIN"/>
    <property type="match status" value="1"/>
</dbReference>
<proteinExistence type="predicted"/>
<sequence>MGNQNKLTFSRRNFLRTSALASGGLLIGFNFLTSCSETATPPVDISKLNFKDFNAFIKIAENGYVTIFSPNPEIGQGVKTSMPMIIAEELDVPWKHVSVEQGVLDTNNFTRQVAGGSQSIRFGWDALRQTGATAKQMLINAAAIKWNVEPASCSASQGIIKNANGDELGYGDVVNEAAHLEVPENVTLKESKDYKIIGKDALNVDVEKIITGESLFGLDYKVDGMLYASVLRPPAFGQILESYDSSEAKALPGVVDVITIGEQARNYLNQDSFDPSAHWSVQLSKTDKVVVIGKTTWDVIKGKKALKAIWKDDSLIESTEMHNDELVKILDGKNLDTRREDGNIKKAFAEADKVLERTYESPFLPHNCMEPMNFFADVTNERVHLVGPIQTPEAAAKVVASLLNRNLEDIHVNMTRMGGGFGRRLYGDFVYEVAEISNKIKKPVKLISTREDDMSLGVYRPAISYRIAASIKDKKVTGYHLKEAAINSNMYGLIPHFFPAGAIKNYKVESGNYQSNITTGAWRAPYTNFLAFAEQSFFDELADLLETNPVQLRLDLLKNVKDGEDPNIQYSAKRMTDAIKLAVEKSNWGNTKEGIHQGFSAYYSHNTHVAEVVDITLQNGLPVVEKVTVAVDCGIVVNPTGAKNQIEGGVIDGIGHAMYGDFTFKNGKPQDVNFNTYRLIRMKETPVVNTYFVENDLSPTGLGEPGLPPAGGALANAIKAATGQIMTKQPFVKYLIKHKTGLKV</sequence>
<dbReference type="InterPro" id="IPR006311">
    <property type="entry name" value="TAT_signal"/>
</dbReference>
<dbReference type="GO" id="GO:0016491">
    <property type="term" value="F:oxidoreductase activity"/>
    <property type="evidence" value="ECO:0007669"/>
    <property type="project" value="InterPro"/>
</dbReference>
<dbReference type="InterPro" id="IPR012368">
    <property type="entry name" value="OxRdtase_Mopterin-bd_su_IorB"/>
</dbReference>
<name>A0A5C7BA03_9FLAO</name>
<dbReference type="InterPro" id="IPR000674">
    <property type="entry name" value="Ald_Oxase/Xan_DH_a/b"/>
</dbReference>
<evidence type="ECO:0000313" key="3">
    <source>
        <dbReference type="Proteomes" id="UP000321938"/>
    </source>
</evidence>
<dbReference type="Pfam" id="PF02738">
    <property type="entry name" value="MoCoBD_1"/>
    <property type="match status" value="1"/>
</dbReference>
<protein>
    <submittedName>
        <fullName evidence="2">Xanthine dehydrogenase family protein molybdopterin-binding subunit</fullName>
    </submittedName>
</protein>
<keyword evidence="3" id="KW-1185">Reference proteome</keyword>
<dbReference type="PANTHER" id="PTHR47495:SF1">
    <property type="entry name" value="BLL3820 PROTEIN"/>
    <property type="match status" value="1"/>
</dbReference>
<feature type="domain" description="Aldehyde oxidase/xanthine dehydrogenase a/b hammerhead" evidence="1">
    <location>
        <begin position="211"/>
        <end position="314"/>
    </location>
</feature>
<dbReference type="STRING" id="1123037.GCA_000425305_01497"/>
<dbReference type="SUPFAM" id="SSF54665">
    <property type="entry name" value="CO dehydrogenase molybdoprotein N-domain-like"/>
    <property type="match status" value="1"/>
</dbReference>
<gene>
    <name evidence="2" type="ORF">ES692_03145</name>
</gene>
<dbReference type="AlphaFoldDB" id="A0A5C7BA03"/>
<dbReference type="InterPro" id="IPR008274">
    <property type="entry name" value="AldOxase/xan_DH_MoCoBD1"/>
</dbReference>
<comment type="caution">
    <text evidence="2">The sequence shown here is derived from an EMBL/GenBank/DDBJ whole genome shotgun (WGS) entry which is preliminary data.</text>
</comment>
<dbReference type="InterPro" id="IPR052516">
    <property type="entry name" value="N-heterocyclic_Hydroxylase"/>
</dbReference>
<evidence type="ECO:0000313" key="2">
    <source>
        <dbReference type="EMBL" id="TXE19294.1"/>
    </source>
</evidence>
<accession>A0A5C7BA03</accession>
<dbReference type="EMBL" id="VOSB01000004">
    <property type="protein sequence ID" value="TXE19294.1"/>
    <property type="molecule type" value="Genomic_DNA"/>
</dbReference>
<dbReference type="PIRSF" id="PIRSF036389">
    <property type="entry name" value="IOR_B"/>
    <property type="match status" value="1"/>
</dbReference>
<reference evidence="2 3" key="1">
    <citation type="submission" date="2019-08" db="EMBL/GenBank/DDBJ databases">
        <title>Genome of Psychroserpens burtonensis ACAM 167.</title>
        <authorList>
            <person name="Bowman J.P."/>
        </authorList>
    </citation>
    <scope>NUCLEOTIDE SEQUENCE [LARGE SCALE GENOMIC DNA]</scope>
    <source>
        <strain evidence="2 3">ACAM 167</strain>
    </source>
</reference>
<dbReference type="InterPro" id="IPR036856">
    <property type="entry name" value="Ald_Oxase/Xan_DH_a/b_sf"/>
</dbReference>
<dbReference type="OrthoDB" id="9767994at2"/>
<evidence type="ECO:0000259" key="1">
    <source>
        <dbReference type="SMART" id="SM01008"/>
    </source>
</evidence>
<dbReference type="Proteomes" id="UP000321938">
    <property type="component" value="Unassembled WGS sequence"/>
</dbReference>
<dbReference type="Gene3D" id="3.90.1170.50">
    <property type="entry name" value="Aldehyde oxidase/xanthine dehydrogenase, a/b hammerhead"/>
    <property type="match status" value="1"/>
</dbReference>